<name>A0AAQ4DP37_AMBAM</name>
<keyword evidence="3" id="KW-1185">Reference proteome</keyword>
<accession>A0AAQ4DP37</accession>
<organism evidence="2 3">
    <name type="scientific">Amblyomma americanum</name>
    <name type="common">Lone star tick</name>
    <dbReference type="NCBI Taxonomy" id="6943"/>
    <lineage>
        <taxon>Eukaryota</taxon>
        <taxon>Metazoa</taxon>
        <taxon>Ecdysozoa</taxon>
        <taxon>Arthropoda</taxon>
        <taxon>Chelicerata</taxon>
        <taxon>Arachnida</taxon>
        <taxon>Acari</taxon>
        <taxon>Parasitiformes</taxon>
        <taxon>Ixodida</taxon>
        <taxon>Ixodoidea</taxon>
        <taxon>Ixodidae</taxon>
        <taxon>Amblyomminae</taxon>
        <taxon>Amblyomma</taxon>
    </lineage>
</organism>
<evidence type="ECO:0000259" key="1">
    <source>
        <dbReference type="Pfam" id="PF21788"/>
    </source>
</evidence>
<dbReference type="AlphaFoldDB" id="A0AAQ4DP37"/>
<evidence type="ECO:0000313" key="2">
    <source>
        <dbReference type="EMBL" id="KAK8764227.1"/>
    </source>
</evidence>
<dbReference type="EMBL" id="JARKHS020028521">
    <property type="protein sequence ID" value="KAK8764227.1"/>
    <property type="molecule type" value="Genomic_DNA"/>
</dbReference>
<protein>
    <recommendedName>
        <fullName evidence="1">Transposable element P transposase-like GTP-binding insertion domain-containing protein</fullName>
    </recommendedName>
</protein>
<dbReference type="Pfam" id="PF21788">
    <property type="entry name" value="TNP-like_GBD"/>
    <property type="match status" value="1"/>
</dbReference>
<sequence length="146" mass="17005">MNVRLATQLFSRSVAVGLKFYREQQKPGFEGTEGTESFTRRMNDLFDALNAKCPAEGIRKNSPQLKVIIDFLDMLNSTEKESVKNNTKLFASQMTTESLRVTLMYLEQRQGSSLPVKATRKRDKHLYVDTDFAYYHKYHKEQRERA</sequence>
<dbReference type="Proteomes" id="UP001321473">
    <property type="component" value="Unassembled WGS sequence"/>
</dbReference>
<dbReference type="InterPro" id="IPR048366">
    <property type="entry name" value="TNP-like_GBD"/>
</dbReference>
<feature type="domain" description="Transposable element P transposase-like GTP-binding insertion" evidence="1">
    <location>
        <begin position="1"/>
        <end position="55"/>
    </location>
</feature>
<evidence type="ECO:0000313" key="3">
    <source>
        <dbReference type="Proteomes" id="UP001321473"/>
    </source>
</evidence>
<comment type="caution">
    <text evidence="2">The sequence shown here is derived from an EMBL/GenBank/DDBJ whole genome shotgun (WGS) entry which is preliminary data.</text>
</comment>
<reference evidence="2 3" key="1">
    <citation type="journal article" date="2023" name="Arcadia Sci">
        <title>De novo assembly of a long-read Amblyomma americanum tick genome.</title>
        <authorList>
            <person name="Chou S."/>
            <person name="Poskanzer K.E."/>
            <person name="Rollins M."/>
            <person name="Thuy-Boun P.S."/>
        </authorList>
    </citation>
    <scope>NUCLEOTIDE SEQUENCE [LARGE SCALE GENOMIC DNA]</scope>
    <source>
        <strain evidence="2">F_SG_1</strain>
        <tissue evidence="2">Salivary glands</tissue>
    </source>
</reference>
<gene>
    <name evidence="2" type="ORF">V5799_033164</name>
</gene>
<proteinExistence type="predicted"/>